<accession>A0ABW1K062</accession>
<dbReference type="InterPro" id="IPR045635">
    <property type="entry name" value="DUF6412"/>
</dbReference>
<reference evidence="4" key="1">
    <citation type="journal article" date="2019" name="Int. J. Syst. Evol. Microbiol.">
        <title>The Global Catalogue of Microorganisms (GCM) 10K type strain sequencing project: providing services to taxonomists for standard genome sequencing and annotation.</title>
        <authorList>
            <consortium name="The Broad Institute Genomics Platform"/>
            <consortium name="The Broad Institute Genome Sequencing Center for Infectious Disease"/>
            <person name="Wu L."/>
            <person name="Ma J."/>
        </authorList>
    </citation>
    <scope>NUCLEOTIDE SEQUENCE [LARGE SCALE GENOMIC DNA]</scope>
    <source>
        <strain evidence="4">ZS-35-S2</strain>
    </source>
</reference>
<proteinExistence type="predicted"/>
<dbReference type="Proteomes" id="UP001596203">
    <property type="component" value="Unassembled WGS sequence"/>
</dbReference>
<evidence type="ECO:0000313" key="3">
    <source>
        <dbReference type="EMBL" id="MFC6014697.1"/>
    </source>
</evidence>
<keyword evidence="4" id="KW-1185">Reference proteome</keyword>
<feature type="region of interest" description="Disordered" evidence="1">
    <location>
        <begin position="84"/>
        <end position="113"/>
    </location>
</feature>
<feature type="transmembrane region" description="Helical" evidence="2">
    <location>
        <begin position="42"/>
        <end position="65"/>
    </location>
</feature>
<organism evidence="3 4">
    <name type="scientific">Plantactinospora solaniradicis</name>
    <dbReference type="NCBI Taxonomy" id="1723736"/>
    <lineage>
        <taxon>Bacteria</taxon>
        <taxon>Bacillati</taxon>
        <taxon>Actinomycetota</taxon>
        <taxon>Actinomycetes</taxon>
        <taxon>Micromonosporales</taxon>
        <taxon>Micromonosporaceae</taxon>
        <taxon>Plantactinospora</taxon>
    </lineage>
</organism>
<keyword evidence="2" id="KW-1133">Transmembrane helix</keyword>
<keyword evidence="2" id="KW-0812">Transmembrane</keyword>
<evidence type="ECO:0000313" key="4">
    <source>
        <dbReference type="Proteomes" id="UP001596203"/>
    </source>
</evidence>
<evidence type="ECO:0000256" key="1">
    <source>
        <dbReference type="SAM" id="MobiDB-lite"/>
    </source>
</evidence>
<sequence>MSRILLGLTSGRAYRLGWAAYLLGWAYALAQFGGPTGPGVESLAGAAVVAVTSLLLVALASRLPLARGAAADRVRQGVTFRQRSRRVRMPRQLDPDAAGRPRPRAPSGHPSAA</sequence>
<dbReference type="RefSeq" id="WP_377416111.1">
    <property type="nucleotide sequence ID" value="NZ_JBHSPR010000001.1"/>
</dbReference>
<comment type="caution">
    <text evidence="3">The sequence shown here is derived from an EMBL/GenBank/DDBJ whole genome shotgun (WGS) entry which is preliminary data.</text>
</comment>
<protein>
    <submittedName>
        <fullName evidence="3">DUF6412 domain-containing protein</fullName>
    </submittedName>
</protein>
<keyword evidence="2" id="KW-0472">Membrane</keyword>
<dbReference type="Pfam" id="PF19950">
    <property type="entry name" value="DUF6412"/>
    <property type="match status" value="1"/>
</dbReference>
<feature type="compositionally biased region" description="Low complexity" evidence="1">
    <location>
        <begin position="100"/>
        <end position="113"/>
    </location>
</feature>
<dbReference type="EMBL" id="JBHSPR010000001">
    <property type="protein sequence ID" value="MFC6014697.1"/>
    <property type="molecule type" value="Genomic_DNA"/>
</dbReference>
<gene>
    <name evidence="3" type="ORF">ACFP2T_00600</name>
</gene>
<name>A0ABW1K062_9ACTN</name>
<feature type="transmembrane region" description="Helical" evidence="2">
    <location>
        <begin position="12"/>
        <end position="30"/>
    </location>
</feature>
<evidence type="ECO:0000256" key="2">
    <source>
        <dbReference type="SAM" id="Phobius"/>
    </source>
</evidence>